<feature type="compositionally biased region" description="Low complexity" evidence="1">
    <location>
        <begin position="153"/>
        <end position="163"/>
    </location>
</feature>
<evidence type="ECO:0000259" key="3">
    <source>
        <dbReference type="Pfam" id="PF07833"/>
    </source>
</evidence>
<dbReference type="SUPFAM" id="SSF55383">
    <property type="entry name" value="Copper amine oxidase, domain N"/>
    <property type="match status" value="1"/>
</dbReference>
<keyword evidence="5" id="KW-1185">Reference proteome</keyword>
<sequence>MKKIRIAQYLLGAALMTAAISPVTVLADSKDIQVKVDDVSVQFPDAKPFIDPSTSRTMIPIRFVSEKLGASVEWDGAKQTVTMTKEGKQISLKIGEKKAIVTGKQITFDAAATLQNNRTFVPLRFVSEAYGAKVDWLATERLVLITTNLPGGTGTSGTTIPGAGQPGTTNPGSGNTSISGVGSKVGVDGQFTVVAPSNPDMLLPKDPVTEPAIEAFIASLKYENGIVSGKIPELPAGHTINFHYKDTSDGKWGNRANDRDFNNLKPGDTFSAKVVGAGGYLSFGLFKGAEGKNGVVVNLPDMTVEWEAKR</sequence>
<organism evidence="4 5">
    <name type="scientific">Brevibacillus thermoruber</name>
    <dbReference type="NCBI Taxonomy" id="33942"/>
    <lineage>
        <taxon>Bacteria</taxon>
        <taxon>Bacillati</taxon>
        <taxon>Bacillota</taxon>
        <taxon>Bacilli</taxon>
        <taxon>Bacillales</taxon>
        <taxon>Paenibacillaceae</taxon>
        <taxon>Brevibacillus</taxon>
    </lineage>
</organism>
<dbReference type="Proteomes" id="UP001151071">
    <property type="component" value="Unassembled WGS sequence"/>
</dbReference>
<dbReference type="Pfam" id="PF07833">
    <property type="entry name" value="Cu_amine_oxidN1"/>
    <property type="match status" value="1"/>
</dbReference>
<evidence type="ECO:0000256" key="1">
    <source>
        <dbReference type="SAM" id="MobiDB-lite"/>
    </source>
</evidence>
<accession>A0A9X3TUA0</accession>
<feature type="domain" description="Copper amine oxidase-like N-terminal" evidence="3">
    <location>
        <begin position="36"/>
        <end position="145"/>
    </location>
</feature>
<dbReference type="EMBL" id="JAPYYP010000061">
    <property type="protein sequence ID" value="MDA5111029.1"/>
    <property type="molecule type" value="Genomic_DNA"/>
</dbReference>
<protein>
    <submittedName>
        <fullName evidence="4">Stalk domain-containing protein</fullName>
    </submittedName>
</protein>
<gene>
    <name evidence="4" type="ORF">O3V59_22095</name>
</gene>
<evidence type="ECO:0000313" key="4">
    <source>
        <dbReference type="EMBL" id="MDA5111029.1"/>
    </source>
</evidence>
<feature type="chain" id="PRO_5040970403" evidence="2">
    <location>
        <begin position="28"/>
        <end position="310"/>
    </location>
</feature>
<dbReference type="Gene3D" id="3.30.457.10">
    <property type="entry name" value="Copper amine oxidase-like, N-terminal domain"/>
    <property type="match status" value="1"/>
</dbReference>
<keyword evidence="2" id="KW-0732">Signal</keyword>
<proteinExistence type="predicted"/>
<dbReference type="AlphaFoldDB" id="A0A9X3TUA0"/>
<feature type="signal peptide" evidence="2">
    <location>
        <begin position="1"/>
        <end position="27"/>
    </location>
</feature>
<dbReference type="RefSeq" id="WP_271141078.1">
    <property type="nucleotide sequence ID" value="NZ_JAPYYP010000061.1"/>
</dbReference>
<dbReference type="InterPro" id="IPR012854">
    <property type="entry name" value="Cu_amine_oxidase-like_N"/>
</dbReference>
<name>A0A9X3TUA0_9BACL</name>
<feature type="region of interest" description="Disordered" evidence="1">
    <location>
        <begin position="153"/>
        <end position="175"/>
    </location>
</feature>
<comment type="caution">
    <text evidence="4">The sequence shown here is derived from an EMBL/GenBank/DDBJ whole genome shotgun (WGS) entry which is preliminary data.</text>
</comment>
<evidence type="ECO:0000313" key="5">
    <source>
        <dbReference type="Proteomes" id="UP001151071"/>
    </source>
</evidence>
<feature type="compositionally biased region" description="Polar residues" evidence="1">
    <location>
        <begin position="166"/>
        <end position="175"/>
    </location>
</feature>
<evidence type="ECO:0000256" key="2">
    <source>
        <dbReference type="SAM" id="SignalP"/>
    </source>
</evidence>
<dbReference type="InterPro" id="IPR036582">
    <property type="entry name" value="Mao_N_sf"/>
</dbReference>
<reference evidence="4" key="1">
    <citation type="submission" date="2022-12" db="EMBL/GenBank/DDBJ databases">
        <title>Draft genome sequence of the thermophilic strain Brevibacillus thermoruber HT42, isolated from Los Humeros, Puebla, Mexico, with biotechnological potential.</title>
        <authorList>
            <person name="Lara Sanchez J."/>
            <person name="Solis Palacios R."/>
            <person name="Bustos Baena A.S."/>
            <person name="Ruz Baez A.E."/>
            <person name="Espinosa Luna G."/>
            <person name="Oliart Ros R.M."/>
        </authorList>
    </citation>
    <scope>NUCLEOTIDE SEQUENCE</scope>
    <source>
        <strain evidence="4">HT42</strain>
    </source>
</reference>